<dbReference type="InterPro" id="IPR036291">
    <property type="entry name" value="NAD(P)-bd_dom_sf"/>
</dbReference>
<keyword evidence="2" id="KW-0560">Oxidoreductase</keyword>
<dbReference type="PANTHER" id="PTHR43477">
    <property type="entry name" value="DIHYDROANTICAPSIN 7-DEHYDROGENASE"/>
    <property type="match status" value="1"/>
</dbReference>
<comment type="similarity">
    <text evidence="1">Belongs to the short-chain dehydrogenases/reductases (SDR) family.</text>
</comment>
<dbReference type="SUPFAM" id="SSF51735">
    <property type="entry name" value="NAD(P)-binding Rossmann-fold domains"/>
    <property type="match status" value="1"/>
</dbReference>
<evidence type="ECO:0000313" key="3">
    <source>
        <dbReference type="EMBL" id="QQO09676.1"/>
    </source>
</evidence>
<sequence>MEQCFSGRNALVIGGSGGIGAAVSVLLGEAGARVWVHGGNSRERLGRTVTAIRDKGGTAEGLLLALDKPEAVREIFDRVPPPDILVCAWGPFKRGSLGAMAPEDWTSLVYGNLAIPGILVSWVIGKMMETGWGRILLFGGTGTAAVRGFTSTAAYSSAKTALGVLAQSAARQAGSRGVTCNVLCPGLVDTEYLNAEARAYNREHSPGNSPMIPEDVAKTALTVLGNPRLNGAVIPFDGGIVL</sequence>
<evidence type="ECO:0000313" key="4">
    <source>
        <dbReference type="Proteomes" id="UP000595917"/>
    </source>
</evidence>
<dbReference type="Gene3D" id="3.40.50.720">
    <property type="entry name" value="NAD(P)-binding Rossmann-like Domain"/>
    <property type="match status" value="1"/>
</dbReference>
<organism evidence="3 4">
    <name type="scientific">Breznakiella homolactica</name>
    <dbReference type="NCBI Taxonomy" id="2798577"/>
    <lineage>
        <taxon>Bacteria</taxon>
        <taxon>Pseudomonadati</taxon>
        <taxon>Spirochaetota</taxon>
        <taxon>Spirochaetia</taxon>
        <taxon>Spirochaetales</taxon>
        <taxon>Breznakiellaceae</taxon>
        <taxon>Breznakiella</taxon>
    </lineage>
</organism>
<proteinExistence type="inferred from homology"/>
<dbReference type="InterPro" id="IPR051122">
    <property type="entry name" value="SDR_DHRS6-like"/>
</dbReference>
<dbReference type="EMBL" id="CP067089">
    <property type="protein sequence ID" value="QQO09676.1"/>
    <property type="molecule type" value="Genomic_DNA"/>
</dbReference>
<dbReference type="CDD" id="cd05233">
    <property type="entry name" value="SDR_c"/>
    <property type="match status" value="1"/>
</dbReference>
<dbReference type="RefSeq" id="WP_215626979.1">
    <property type="nucleotide sequence ID" value="NZ_CP067089.2"/>
</dbReference>
<name>A0A7T7XNP4_9SPIR</name>
<dbReference type="Pfam" id="PF00106">
    <property type="entry name" value="adh_short"/>
    <property type="match status" value="1"/>
</dbReference>
<dbReference type="GO" id="GO:0016491">
    <property type="term" value="F:oxidoreductase activity"/>
    <property type="evidence" value="ECO:0007669"/>
    <property type="project" value="UniProtKB-KW"/>
</dbReference>
<dbReference type="KEGG" id="bhc:JFL75_01795"/>
<evidence type="ECO:0000256" key="1">
    <source>
        <dbReference type="ARBA" id="ARBA00006484"/>
    </source>
</evidence>
<evidence type="ECO:0000256" key="2">
    <source>
        <dbReference type="ARBA" id="ARBA00023002"/>
    </source>
</evidence>
<accession>A0A7T7XNP4</accession>
<reference evidence="3" key="1">
    <citation type="submission" date="2021-01" db="EMBL/GenBank/DDBJ databases">
        <title>Description of Breznakiella homolactica.</title>
        <authorList>
            <person name="Song Y."/>
            <person name="Brune A."/>
        </authorList>
    </citation>
    <scope>NUCLEOTIDE SEQUENCE</scope>
    <source>
        <strain evidence="3">RmG30</strain>
    </source>
</reference>
<keyword evidence="4" id="KW-1185">Reference proteome</keyword>
<dbReference type="PRINTS" id="PR00081">
    <property type="entry name" value="GDHRDH"/>
</dbReference>
<dbReference type="Proteomes" id="UP000595917">
    <property type="component" value="Chromosome"/>
</dbReference>
<dbReference type="InterPro" id="IPR002347">
    <property type="entry name" value="SDR_fam"/>
</dbReference>
<protein>
    <submittedName>
        <fullName evidence="3">SDR family NAD(P)-dependent oxidoreductase</fullName>
    </submittedName>
</protein>
<dbReference type="AlphaFoldDB" id="A0A7T7XNP4"/>
<dbReference type="PANTHER" id="PTHR43477:SF1">
    <property type="entry name" value="DIHYDROANTICAPSIN 7-DEHYDROGENASE"/>
    <property type="match status" value="1"/>
</dbReference>
<gene>
    <name evidence="3" type="ORF">JFL75_01795</name>
</gene>